<accession>A0AAN6UFW0</accession>
<sequence>MLTQLEQGTYFLGDHMCLVDVHLAPFALRLSRLPQQFRGWTPPSPQIRWQKWLDALESNPHVRSTMSAPAFYMRSMDDLRKSFQGKGGGPP</sequence>
<gene>
    <name evidence="1" type="ORF">BT67DRAFT_386804</name>
</gene>
<protein>
    <submittedName>
        <fullName evidence="1">Uncharacterized protein</fullName>
    </submittedName>
</protein>
<dbReference type="PANTHER" id="PTHR43968:SF6">
    <property type="entry name" value="GLUTATHIONE S-TRANSFERASE OMEGA"/>
    <property type="match status" value="1"/>
</dbReference>
<dbReference type="Gene3D" id="1.20.1050.10">
    <property type="match status" value="1"/>
</dbReference>
<keyword evidence="2" id="KW-1185">Reference proteome</keyword>
<dbReference type="GO" id="GO:0005737">
    <property type="term" value="C:cytoplasm"/>
    <property type="evidence" value="ECO:0007669"/>
    <property type="project" value="TreeGrafter"/>
</dbReference>
<evidence type="ECO:0000313" key="1">
    <source>
        <dbReference type="EMBL" id="KAK4131954.1"/>
    </source>
</evidence>
<evidence type="ECO:0000313" key="2">
    <source>
        <dbReference type="Proteomes" id="UP001304895"/>
    </source>
</evidence>
<reference evidence="1" key="2">
    <citation type="submission" date="2023-05" db="EMBL/GenBank/DDBJ databases">
        <authorList>
            <consortium name="Lawrence Berkeley National Laboratory"/>
            <person name="Steindorff A."/>
            <person name="Hensen N."/>
            <person name="Bonometti L."/>
            <person name="Westerberg I."/>
            <person name="Brannstrom I.O."/>
            <person name="Guillou S."/>
            <person name="Cros-Aarteil S."/>
            <person name="Calhoun S."/>
            <person name="Haridas S."/>
            <person name="Kuo A."/>
            <person name="Mondo S."/>
            <person name="Pangilinan J."/>
            <person name="Riley R."/>
            <person name="Labutti K."/>
            <person name="Andreopoulos B."/>
            <person name="Lipzen A."/>
            <person name="Chen C."/>
            <person name="Yanf M."/>
            <person name="Daum C."/>
            <person name="Ng V."/>
            <person name="Clum A."/>
            <person name="Ohm R."/>
            <person name="Martin F."/>
            <person name="Silar P."/>
            <person name="Natvig D."/>
            <person name="Lalanne C."/>
            <person name="Gautier V."/>
            <person name="Ament-Velasquez S.L."/>
            <person name="Kruys A."/>
            <person name="Hutchinson M.I."/>
            <person name="Powell A.J."/>
            <person name="Barry K."/>
            <person name="Miller A.N."/>
            <person name="Grigoriev I.V."/>
            <person name="Debuchy R."/>
            <person name="Gladieux P."/>
            <person name="Thoren M.H."/>
            <person name="Johannesson H."/>
        </authorList>
    </citation>
    <scope>NUCLEOTIDE SEQUENCE</scope>
    <source>
        <strain evidence="1">CBS 123565</strain>
    </source>
</reference>
<dbReference type="CDD" id="cd00299">
    <property type="entry name" value="GST_C_family"/>
    <property type="match status" value="1"/>
</dbReference>
<dbReference type="InterPro" id="IPR036282">
    <property type="entry name" value="Glutathione-S-Trfase_C_sf"/>
</dbReference>
<comment type="caution">
    <text evidence="1">The sequence shown here is derived from an EMBL/GenBank/DDBJ whole genome shotgun (WGS) entry which is preliminary data.</text>
</comment>
<dbReference type="EMBL" id="MU853421">
    <property type="protein sequence ID" value="KAK4131954.1"/>
    <property type="molecule type" value="Genomic_DNA"/>
</dbReference>
<dbReference type="PANTHER" id="PTHR43968">
    <property type="match status" value="1"/>
</dbReference>
<organism evidence="1 2">
    <name type="scientific">Trichocladium antarcticum</name>
    <dbReference type="NCBI Taxonomy" id="1450529"/>
    <lineage>
        <taxon>Eukaryota</taxon>
        <taxon>Fungi</taxon>
        <taxon>Dikarya</taxon>
        <taxon>Ascomycota</taxon>
        <taxon>Pezizomycotina</taxon>
        <taxon>Sordariomycetes</taxon>
        <taxon>Sordariomycetidae</taxon>
        <taxon>Sordariales</taxon>
        <taxon>Chaetomiaceae</taxon>
        <taxon>Trichocladium</taxon>
    </lineage>
</organism>
<dbReference type="AlphaFoldDB" id="A0AAN6UFW0"/>
<reference evidence="1" key="1">
    <citation type="journal article" date="2023" name="Mol. Phylogenet. Evol.">
        <title>Genome-scale phylogeny and comparative genomics of the fungal order Sordariales.</title>
        <authorList>
            <person name="Hensen N."/>
            <person name="Bonometti L."/>
            <person name="Westerberg I."/>
            <person name="Brannstrom I.O."/>
            <person name="Guillou S."/>
            <person name="Cros-Aarteil S."/>
            <person name="Calhoun S."/>
            <person name="Haridas S."/>
            <person name="Kuo A."/>
            <person name="Mondo S."/>
            <person name="Pangilinan J."/>
            <person name="Riley R."/>
            <person name="LaButti K."/>
            <person name="Andreopoulos B."/>
            <person name="Lipzen A."/>
            <person name="Chen C."/>
            <person name="Yan M."/>
            <person name="Daum C."/>
            <person name="Ng V."/>
            <person name="Clum A."/>
            <person name="Steindorff A."/>
            <person name="Ohm R.A."/>
            <person name="Martin F."/>
            <person name="Silar P."/>
            <person name="Natvig D.O."/>
            <person name="Lalanne C."/>
            <person name="Gautier V."/>
            <person name="Ament-Velasquez S.L."/>
            <person name="Kruys A."/>
            <person name="Hutchinson M.I."/>
            <person name="Powell A.J."/>
            <person name="Barry K."/>
            <person name="Miller A.N."/>
            <person name="Grigoriev I.V."/>
            <person name="Debuchy R."/>
            <person name="Gladieux P."/>
            <person name="Hiltunen Thoren M."/>
            <person name="Johannesson H."/>
        </authorList>
    </citation>
    <scope>NUCLEOTIDE SEQUENCE</scope>
    <source>
        <strain evidence="1">CBS 123565</strain>
    </source>
</reference>
<dbReference type="Proteomes" id="UP001304895">
    <property type="component" value="Unassembled WGS sequence"/>
</dbReference>
<name>A0AAN6UFW0_9PEZI</name>
<dbReference type="SUPFAM" id="SSF47616">
    <property type="entry name" value="GST C-terminal domain-like"/>
    <property type="match status" value="1"/>
</dbReference>
<dbReference type="InterPro" id="IPR050983">
    <property type="entry name" value="GST_Omega/HSP26"/>
</dbReference>
<proteinExistence type="predicted"/>